<gene>
    <name evidence="1" type="ORF">FG385_20315</name>
</gene>
<dbReference type="RefSeq" id="WP_139098351.1">
    <property type="nucleotide sequence ID" value="NZ_VDFW01000018.1"/>
</dbReference>
<dbReference type="AlphaFoldDB" id="A0A5C4LWA5"/>
<reference evidence="1 2" key="1">
    <citation type="submission" date="2019-06" db="EMBL/GenBank/DDBJ databases">
        <title>Amycolatopsis alkalitolerans sp. nov., isolated from Gastrodia elata Blume.</title>
        <authorList>
            <person name="Narsing Rao M.P."/>
            <person name="Li W.J."/>
        </authorList>
    </citation>
    <scope>NUCLEOTIDE SEQUENCE [LARGE SCALE GENOMIC DNA]</scope>
    <source>
        <strain evidence="1 2">SYSUP0005</strain>
    </source>
</reference>
<proteinExistence type="predicted"/>
<sequence>MPRTRYTRLVHEHDEIRQEEQIRALRRLAHELHRQPTDVVEMAMVIDLKDRRRARLEQNRRHKPARTVTTVSA</sequence>
<evidence type="ECO:0000313" key="1">
    <source>
        <dbReference type="EMBL" id="TNC23711.1"/>
    </source>
</evidence>
<comment type="caution">
    <text evidence="1">The sequence shown here is derived from an EMBL/GenBank/DDBJ whole genome shotgun (WGS) entry which is preliminary data.</text>
</comment>
<accession>A0A5C4LWA5</accession>
<name>A0A5C4LWA5_9PSEU</name>
<keyword evidence="2" id="KW-1185">Reference proteome</keyword>
<organism evidence="1 2">
    <name type="scientific">Amycolatopsis alkalitolerans</name>
    <dbReference type="NCBI Taxonomy" id="2547244"/>
    <lineage>
        <taxon>Bacteria</taxon>
        <taxon>Bacillati</taxon>
        <taxon>Actinomycetota</taxon>
        <taxon>Actinomycetes</taxon>
        <taxon>Pseudonocardiales</taxon>
        <taxon>Pseudonocardiaceae</taxon>
        <taxon>Amycolatopsis</taxon>
    </lineage>
</organism>
<evidence type="ECO:0000313" key="2">
    <source>
        <dbReference type="Proteomes" id="UP000305546"/>
    </source>
</evidence>
<dbReference type="EMBL" id="VDFW01000018">
    <property type="protein sequence ID" value="TNC23711.1"/>
    <property type="molecule type" value="Genomic_DNA"/>
</dbReference>
<dbReference type="Proteomes" id="UP000305546">
    <property type="component" value="Unassembled WGS sequence"/>
</dbReference>
<protein>
    <submittedName>
        <fullName evidence="1">Uncharacterized protein</fullName>
    </submittedName>
</protein>